<dbReference type="InterPro" id="IPR036879">
    <property type="entry name" value="TF_MADSbox_sf"/>
</dbReference>
<dbReference type="Pfam" id="PF00651">
    <property type="entry name" value="BTB"/>
    <property type="match status" value="1"/>
</dbReference>
<dbReference type="Proteomes" id="UP000308199">
    <property type="component" value="Unassembled WGS sequence"/>
</dbReference>
<evidence type="ECO:0000313" key="10">
    <source>
        <dbReference type="Proteomes" id="UP000308199"/>
    </source>
</evidence>
<evidence type="ECO:0000256" key="4">
    <source>
        <dbReference type="ARBA" id="ARBA00023163"/>
    </source>
</evidence>
<dbReference type="GO" id="GO:0003677">
    <property type="term" value="F:DNA binding"/>
    <property type="evidence" value="ECO:0007669"/>
    <property type="project" value="UniProtKB-KW"/>
</dbReference>
<dbReference type="Gene3D" id="3.40.1810.10">
    <property type="entry name" value="Transcription factor, MADS-box"/>
    <property type="match status" value="1"/>
</dbReference>
<reference evidence="9 10" key="1">
    <citation type="submission" date="2019-02" db="EMBL/GenBank/DDBJ databases">
        <title>Genome sequencing of the rare red list fungi Phellinidium pouzarii.</title>
        <authorList>
            <person name="Buettner E."/>
            <person name="Kellner H."/>
        </authorList>
    </citation>
    <scope>NUCLEOTIDE SEQUENCE [LARGE SCALE GENOMIC DNA]</scope>
    <source>
        <strain evidence="9 10">DSM 108285</strain>
    </source>
</reference>
<keyword evidence="3" id="KW-0238">DNA-binding</keyword>
<feature type="compositionally biased region" description="Low complexity" evidence="6">
    <location>
        <begin position="17"/>
        <end position="27"/>
    </location>
</feature>
<dbReference type="PROSITE" id="PS50066">
    <property type="entry name" value="MADS_BOX_2"/>
    <property type="match status" value="1"/>
</dbReference>
<comment type="caution">
    <text evidence="9">The sequence shown here is derived from an EMBL/GenBank/DDBJ whole genome shotgun (WGS) entry which is preliminary data.</text>
</comment>
<dbReference type="GO" id="GO:0046983">
    <property type="term" value="F:protein dimerization activity"/>
    <property type="evidence" value="ECO:0007669"/>
    <property type="project" value="InterPro"/>
</dbReference>
<dbReference type="AlphaFoldDB" id="A0A4V3XCP3"/>
<protein>
    <recommendedName>
        <fullName evidence="11">MADS-box domain-containing protein</fullName>
    </recommendedName>
</protein>
<feature type="region of interest" description="Disordered" evidence="6">
    <location>
        <begin position="1"/>
        <end position="34"/>
    </location>
</feature>
<evidence type="ECO:0000256" key="3">
    <source>
        <dbReference type="ARBA" id="ARBA00023125"/>
    </source>
</evidence>
<evidence type="ECO:0000259" key="8">
    <source>
        <dbReference type="PROSITE" id="PS50097"/>
    </source>
</evidence>
<dbReference type="SMART" id="SM00432">
    <property type="entry name" value="MADS"/>
    <property type="match status" value="1"/>
</dbReference>
<dbReference type="EMBL" id="SGPK01000183">
    <property type="protein sequence ID" value="THH06663.1"/>
    <property type="molecule type" value="Genomic_DNA"/>
</dbReference>
<feature type="domain" description="MADS-box" evidence="7">
    <location>
        <begin position="32"/>
        <end position="86"/>
    </location>
</feature>
<sequence>MQAFDEEEHGTDDSETSSEGGTSSPSSDPSPPIEIIVDKNKRLAAFKRRKNELMRGSYELSTLTGSQVLVLAVSENGLVYTFATTRLQGLVTRPEVRGNTLGNAVQQPIASERQQPISNVEDLSFGGLKEAGLMDTKEDSTEPAAQSDLNMKFAKKSSMAGKKYIRSERFWLSDGNIILSVRLEPPTKSAESRFILYRIHKSNLARHSEVFEHMFSATIPMAGEEAVNEMYDGLPVIEMPDSKDHVYSLLEVLYEPWLSLPYKHFEPKTRNTAQLVLEIATKYEMDPIRQRIIAYIVDYWPCSLAEWDVFEARLKIVEDDERRDDEMDCYAQEPASAIVLARRFEIKSILPAAFYDLARIPSSADWDERQTRAEGATDSVDVDTWNAARGSA</sequence>
<keyword evidence="10" id="KW-1185">Reference proteome</keyword>
<evidence type="ECO:0000256" key="5">
    <source>
        <dbReference type="ARBA" id="ARBA00023242"/>
    </source>
</evidence>
<comment type="subcellular location">
    <subcellularLocation>
        <location evidence="1">Nucleus</location>
    </subcellularLocation>
</comment>
<organism evidence="9 10">
    <name type="scientific">Phellinidium pouzarii</name>
    <dbReference type="NCBI Taxonomy" id="167371"/>
    <lineage>
        <taxon>Eukaryota</taxon>
        <taxon>Fungi</taxon>
        <taxon>Dikarya</taxon>
        <taxon>Basidiomycota</taxon>
        <taxon>Agaricomycotina</taxon>
        <taxon>Agaricomycetes</taxon>
        <taxon>Hymenochaetales</taxon>
        <taxon>Hymenochaetaceae</taxon>
        <taxon>Phellinidium</taxon>
    </lineage>
</organism>
<feature type="domain" description="BTB" evidence="8">
    <location>
        <begin position="175"/>
        <end position="262"/>
    </location>
</feature>
<dbReference type="InterPro" id="IPR000210">
    <property type="entry name" value="BTB/POZ_dom"/>
</dbReference>
<dbReference type="GO" id="GO:0005634">
    <property type="term" value="C:nucleus"/>
    <property type="evidence" value="ECO:0007669"/>
    <property type="project" value="UniProtKB-SubCell"/>
</dbReference>
<name>A0A4V3XCP3_9AGAM</name>
<evidence type="ECO:0000259" key="7">
    <source>
        <dbReference type="PROSITE" id="PS50066"/>
    </source>
</evidence>
<accession>A0A4V3XCP3</accession>
<dbReference type="Pfam" id="PF00319">
    <property type="entry name" value="SRF-TF"/>
    <property type="match status" value="1"/>
</dbReference>
<gene>
    <name evidence="9" type="ORF">EW145_g3934</name>
</gene>
<dbReference type="SUPFAM" id="SSF55455">
    <property type="entry name" value="SRF-like"/>
    <property type="match status" value="1"/>
</dbReference>
<evidence type="ECO:0000256" key="2">
    <source>
        <dbReference type="ARBA" id="ARBA00023015"/>
    </source>
</evidence>
<dbReference type="OrthoDB" id="3218112at2759"/>
<dbReference type="GO" id="GO:0045944">
    <property type="term" value="P:positive regulation of transcription by RNA polymerase II"/>
    <property type="evidence" value="ECO:0007669"/>
    <property type="project" value="UniProtKB-ARBA"/>
</dbReference>
<keyword evidence="4" id="KW-0804">Transcription</keyword>
<dbReference type="SUPFAM" id="SSF54695">
    <property type="entry name" value="POZ domain"/>
    <property type="match status" value="1"/>
</dbReference>
<evidence type="ECO:0000313" key="9">
    <source>
        <dbReference type="EMBL" id="THH06663.1"/>
    </source>
</evidence>
<dbReference type="Gene3D" id="3.30.710.10">
    <property type="entry name" value="Potassium Channel Kv1.1, Chain A"/>
    <property type="match status" value="1"/>
</dbReference>
<feature type="region of interest" description="Disordered" evidence="6">
    <location>
        <begin position="368"/>
        <end position="392"/>
    </location>
</feature>
<proteinExistence type="predicted"/>
<keyword evidence="2" id="KW-0805">Transcription regulation</keyword>
<dbReference type="InterPro" id="IPR002100">
    <property type="entry name" value="TF_MADSbox"/>
</dbReference>
<keyword evidence="5" id="KW-0539">Nucleus</keyword>
<dbReference type="InterPro" id="IPR011333">
    <property type="entry name" value="SKP1/BTB/POZ_sf"/>
</dbReference>
<dbReference type="PROSITE" id="PS50097">
    <property type="entry name" value="BTB"/>
    <property type="match status" value="1"/>
</dbReference>
<evidence type="ECO:0000256" key="1">
    <source>
        <dbReference type="ARBA" id="ARBA00004123"/>
    </source>
</evidence>
<evidence type="ECO:0008006" key="11">
    <source>
        <dbReference type="Google" id="ProtNLM"/>
    </source>
</evidence>
<evidence type="ECO:0000256" key="6">
    <source>
        <dbReference type="SAM" id="MobiDB-lite"/>
    </source>
</evidence>
<feature type="compositionally biased region" description="Acidic residues" evidence="6">
    <location>
        <begin position="1"/>
        <end position="16"/>
    </location>
</feature>